<sequence length="258" mass="28254">MSSLVCPMALLPPEVTTVVFNNIEETSHLLQCSLVCRAWVTFSRSNLKLAVFKGPATACFAELLACPTNTLAPTLTELTLYTSNVEPLLPALGAFPFLRVLELGYCTVTADLPVLPSLTSLTLKLVRFQTCAIFLARVASSPLLQTLSLFGVSCIDAAAVEDTECRTTINIPSLHLQFFADHVVDKRILFALYTHNLTLQLHDLPPAYVWLSEYLAHLGSGLRTLKIITLRDGQPDVVLEQLDLSANDNLVEVEAKTL</sequence>
<feature type="domain" description="F-box" evidence="1">
    <location>
        <begin position="9"/>
        <end position="44"/>
    </location>
</feature>
<dbReference type="Gene3D" id="3.80.10.10">
    <property type="entry name" value="Ribonuclease Inhibitor"/>
    <property type="match status" value="1"/>
</dbReference>
<dbReference type="InterPro" id="IPR001810">
    <property type="entry name" value="F-box_dom"/>
</dbReference>
<evidence type="ECO:0000313" key="2">
    <source>
        <dbReference type="EMBL" id="KAJ7642270.1"/>
    </source>
</evidence>
<organism evidence="2 3">
    <name type="scientific">Roridomyces roridus</name>
    <dbReference type="NCBI Taxonomy" id="1738132"/>
    <lineage>
        <taxon>Eukaryota</taxon>
        <taxon>Fungi</taxon>
        <taxon>Dikarya</taxon>
        <taxon>Basidiomycota</taxon>
        <taxon>Agaricomycotina</taxon>
        <taxon>Agaricomycetes</taxon>
        <taxon>Agaricomycetidae</taxon>
        <taxon>Agaricales</taxon>
        <taxon>Marasmiineae</taxon>
        <taxon>Mycenaceae</taxon>
        <taxon>Roridomyces</taxon>
    </lineage>
</organism>
<dbReference type="EMBL" id="JARKIF010000004">
    <property type="protein sequence ID" value="KAJ7642270.1"/>
    <property type="molecule type" value="Genomic_DNA"/>
</dbReference>
<proteinExistence type="predicted"/>
<reference evidence="2" key="1">
    <citation type="submission" date="2023-03" db="EMBL/GenBank/DDBJ databases">
        <title>Massive genome expansion in bonnet fungi (Mycena s.s.) driven by repeated elements and novel gene families across ecological guilds.</title>
        <authorList>
            <consortium name="Lawrence Berkeley National Laboratory"/>
            <person name="Harder C.B."/>
            <person name="Miyauchi S."/>
            <person name="Viragh M."/>
            <person name="Kuo A."/>
            <person name="Thoen E."/>
            <person name="Andreopoulos B."/>
            <person name="Lu D."/>
            <person name="Skrede I."/>
            <person name="Drula E."/>
            <person name="Henrissat B."/>
            <person name="Morin E."/>
            <person name="Kohler A."/>
            <person name="Barry K."/>
            <person name="LaButti K."/>
            <person name="Morin E."/>
            <person name="Salamov A."/>
            <person name="Lipzen A."/>
            <person name="Mereny Z."/>
            <person name="Hegedus B."/>
            <person name="Baldrian P."/>
            <person name="Stursova M."/>
            <person name="Weitz H."/>
            <person name="Taylor A."/>
            <person name="Grigoriev I.V."/>
            <person name="Nagy L.G."/>
            <person name="Martin F."/>
            <person name="Kauserud H."/>
        </authorList>
    </citation>
    <scope>NUCLEOTIDE SEQUENCE</scope>
    <source>
        <strain evidence="2">9284</strain>
    </source>
</reference>
<dbReference type="InterPro" id="IPR036047">
    <property type="entry name" value="F-box-like_dom_sf"/>
</dbReference>
<accession>A0AAD7C9E5</accession>
<evidence type="ECO:0000259" key="1">
    <source>
        <dbReference type="Pfam" id="PF12937"/>
    </source>
</evidence>
<keyword evidence="3" id="KW-1185">Reference proteome</keyword>
<dbReference type="SUPFAM" id="SSF52047">
    <property type="entry name" value="RNI-like"/>
    <property type="match status" value="1"/>
</dbReference>
<gene>
    <name evidence="2" type="ORF">FB45DRAFT_902136</name>
</gene>
<name>A0AAD7C9E5_9AGAR</name>
<dbReference type="SUPFAM" id="SSF81383">
    <property type="entry name" value="F-box domain"/>
    <property type="match status" value="1"/>
</dbReference>
<protein>
    <recommendedName>
        <fullName evidence="1">F-box domain-containing protein</fullName>
    </recommendedName>
</protein>
<dbReference type="Pfam" id="PF12937">
    <property type="entry name" value="F-box-like"/>
    <property type="match status" value="1"/>
</dbReference>
<evidence type="ECO:0000313" key="3">
    <source>
        <dbReference type="Proteomes" id="UP001221142"/>
    </source>
</evidence>
<dbReference type="Proteomes" id="UP001221142">
    <property type="component" value="Unassembled WGS sequence"/>
</dbReference>
<comment type="caution">
    <text evidence="2">The sequence shown here is derived from an EMBL/GenBank/DDBJ whole genome shotgun (WGS) entry which is preliminary data.</text>
</comment>
<dbReference type="InterPro" id="IPR032675">
    <property type="entry name" value="LRR_dom_sf"/>
</dbReference>
<dbReference type="AlphaFoldDB" id="A0AAD7C9E5"/>